<dbReference type="EMBL" id="BAABME010003062">
    <property type="protein sequence ID" value="GAA0157242.1"/>
    <property type="molecule type" value="Genomic_DNA"/>
</dbReference>
<keyword evidence="1" id="KW-0812">Transmembrane</keyword>
<comment type="caution">
    <text evidence="2">The sequence shown here is derived from an EMBL/GenBank/DDBJ whole genome shotgun (WGS) entry which is preliminary data.</text>
</comment>
<dbReference type="AlphaFoldDB" id="A0AAV3Q4U3"/>
<organism evidence="2 3">
    <name type="scientific">Lithospermum erythrorhizon</name>
    <name type="common">Purple gromwell</name>
    <name type="synonym">Lithospermum officinale var. erythrorhizon</name>
    <dbReference type="NCBI Taxonomy" id="34254"/>
    <lineage>
        <taxon>Eukaryota</taxon>
        <taxon>Viridiplantae</taxon>
        <taxon>Streptophyta</taxon>
        <taxon>Embryophyta</taxon>
        <taxon>Tracheophyta</taxon>
        <taxon>Spermatophyta</taxon>
        <taxon>Magnoliopsida</taxon>
        <taxon>eudicotyledons</taxon>
        <taxon>Gunneridae</taxon>
        <taxon>Pentapetalae</taxon>
        <taxon>asterids</taxon>
        <taxon>lamiids</taxon>
        <taxon>Boraginales</taxon>
        <taxon>Boraginaceae</taxon>
        <taxon>Boraginoideae</taxon>
        <taxon>Lithospermeae</taxon>
        <taxon>Lithospermum</taxon>
    </lineage>
</organism>
<evidence type="ECO:0000256" key="1">
    <source>
        <dbReference type="SAM" id="Phobius"/>
    </source>
</evidence>
<proteinExistence type="predicted"/>
<name>A0AAV3Q4U3_LITER</name>
<feature type="transmembrane region" description="Helical" evidence="1">
    <location>
        <begin position="15"/>
        <end position="33"/>
    </location>
</feature>
<reference evidence="2 3" key="1">
    <citation type="submission" date="2024-01" db="EMBL/GenBank/DDBJ databases">
        <title>The complete chloroplast genome sequence of Lithospermum erythrorhizon: insights into the phylogenetic relationship among Boraginaceae species and the maternal lineages of purple gromwells.</title>
        <authorList>
            <person name="Okada T."/>
            <person name="Watanabe K."/>
        </authorList>
    </citation>
    <scope>NUCLEOTIDE SEQUENCE [LARGE SCALE GENOMIC DNA]</scope>
</reference>
<dbReference type="PANTHER" id="PTHR32254:SF6">
    <property type="entry name" value="DUF1068 DOMAIN-CONTAINING PROTEIN"/>
    <property type="match status" value="1"/>
</dbReference>
<accession>A0AAV3Q4U3</accession>
<keyword evidence="1" id="KW-0472">Membrane</keyword>
<dbReference type="Proteomes" id="UP001454036">
    <property type="component" value="Unassembled WGS sequence"/>
</dbReference>
<sequence length="178" mass="19867">MAHPMERGRVSKAGGTVRCLLFLVIFMLICYVVKPPSSLRGGSNAEILAACSPCVCDCSTEADFILTMPFDGFNETFADCGKNDPEMSEEMEKDFVALLSEEVTLQKNVTLDSLEHTRVLLLAAKRVSLKYQNEAEKCNAGVETCEEARERAEATLREERKLTAVWEARARDNGWSEY</sequence>
<keyword evidence="3" id="KW-1185">Reference proteome</keyword>
<protein>
    <submittedName>
        <fullName evidence="2">Uncharacterized protein</fullName>
    </submittedName>
</protein>
<dbReference type="InterPro" id="IPR010471">
    <property type="entry name" value="DUF1068"/>
</dbReference>
<gene>
    <name evidence="2" type="ORF">LIER_14552</name>
</gene>
<dbReference type="PANTHER" id="PTHR32254">
    <property type="entry name" value="EXPRESSED PROTEIN"/>
    <property type="match status" value="1"/>
</dbReference>
<evidence type="ECO:0000313" key="3">
    <source>
        <dbReference type="Proteomes" id="UP001454036"/>
    </source>
</evidence>
<dbReference type="Pfam" id="PF06364">
    <property type="entry name" value="DUF1068"/>
    <property type="match status" value="1"/>
</dbReference>
<evidence type="ECO:0000313" key="2">
    <source>
        <dbReference type="EMBL" id="GAA0157242.1"/>
    </source>
</evidence>
<keyword evidence="1" id="KW-1133">Transmembrane helix</keyword>